<evidence type="ECO:0000313" key="3">
    <source>
        <dbReference type="Proteomes" id="UP000479000"/>
    </source>
</evidence>
<sequence>KDSADLESVPSPLFRVWEGMPQSDVPEHLEPDLETEILTSFKYRGPICTYLDANELPADLLGTSCWLMRYIGSVARILLAKVKEIETGLSIALLKTKESGLSGFGLDQMSDEEDEDADELEDEPEEDAKVEAEPDHKPATPTTTRDSPFRSGARSQSITSSFGDSDTIEQLTSSALPELTRYVYAPAREVIAFEPISSDHRYDVQPPHYRLMPIEEAVKRADERRDLKKRLIQAKKEIVRTFLKEIESESDSGADEDEEPAGWRKWFPYRRRAELVAEAVDRTMKTILADNMKKKALMLARQRTLSHEVAEMAKTVQRLTALEKKTDWGDLALQRMQYDTALRRNDVLDSDISELKNMNADYTLKLIHSREELDAKVWENRSILKNRDSSLKKKINHQTTFTDQHKKLAEVQEILRNAPKITDYNRLDEFSLHAGI</sequence>
<reference evidence="2 3" key="1">
    <citation type="submission" date="2020-02" db="EMBL/GenBank/DDBJ databases">
        <authorList>
            <person name="Ferguson B K."/>
        </authorList>
    </citation>
    <scope>NUCLEOTIDE SEQUENCE [LARGE SCALE GENOMIC DNA]</scope>
</reference>
<dbReference type="AlphaFoldDB" id="A0A6H5HQV1"/>
<evidence type="ECO:0000313" key="2">
    <source>
        <dbReference type="EMBL" id="CAB0019233.1"/>
    </source>
</evidence>
<name>A0A6H5HQV1_9HEMI</name>
<organism evidence="2 3">
    <name type="scientific">Nesidiocoris tenuis</name>
    <dbReference type="NCBI Taxonomy" id="355587"/>
    <lineage>
        <taxon>Eukaryota</taxon>
        <taxon>Metazoa</taxon>
        <taxon>Ecdysozoa</taxon>
        <taxon>Arthropoda</taxon>
        <taxon>Hexapoda</taxon>
        <taxon>Insecta</taxon>
        <taxon>Pterygota</taxon>
        <taxon>Neoptera</taxon>
        <taxon>Paraneoptera</taxon>
        <taxon>Hemiptera</taxon>
        <taxon>Heteroptera</taxon>
        <taxon>Panheteroptera</taxon>
        <taxon>Cimicomorpha</taxon>
        <taxon>Miridae</taxon>
        <taxon>Dicyphina</taxon>
        <taxon>Nesidiocoris</taxon>
    </lineage>
</organism>
<protein>
    <submittedName>
        <fullName evidence="2">Uncharacterized protein</fullName>
    </submittedName>
</protein>
<gene>
    <name evidence="2" type="ORF">NTEN_LOCUS22945</name>
</gene>
<feature type="non-terminal residue" evidence="2">
    <location>
        <position position="1"/>
    </location>
</feature>
<dbReference type="Proteomes" id="UP000479000">
    <property type="component" value="Unassembled WGS sequence"/>
</dbReference>
<dbReference type="EMBL" id="CADCXU010033910">
    <property type="protein sequence ID" value="CAB0019233.1"/>
    <property type="molecule type" value="Genomic_DNA"/>
</dbReference>
<accession>A0A6H5HQV1</accession>
<evidence type="ECO:0000256" key="1">
    <source>
        <dbReference type="SAM" id="MobiDB-lite"/>
    </source>
</evidence>
<keyword evidence="3" id="KW-1185">Reference proteome</keyword>
<feature type="compositionally biased region" description="Basic and acidic residues" evidence="1">
    <location>
        <begin position="127"/>
        <end position="138"/>
    </location>
</feature>
<feature type="compositionally biased region" description="Acidic residues" evidence="1">
    <location>
        <begin position="109"/>
        <end position="126"/>
    </location>
</feature>
<feature type="region of interest" description="Disordered" evidence="1">
    <location>
        <begin position="103"/>
        <end position="165"/>
    </location>
</feature>
<proteinExistence type="predicted"/>
<feature type="compositionally biased region" description="Polar residues" evidence="1">
    <location>
        <begin position="153"/>
        <end position="165"/>
    </location>
</feature>